<dbReference type="RefSeq" id="WP_146169550.1">
    <property type="nucleotide sequence ID" value="NZ_BOMO01000059.1"/>
</dbReference>
<protein>
    <submittedName>
        <fullName evidence="2">Uncharacterized protein</fullName>
    </submittedName>
</protein>
<organism evidence="2 3">
    <name type="scientific">Actinoplanes italicus</name>
    <dbReference type="NCBI Taxonomy" id="113567"/>
    <lineage>
        <taxon>Bacteria</taxon>
        <taxon>Bacillati</taxon>
        <taxon>Actinomycetota</taxon>
        <taxon>Actinomycetes</taxon>
        <taxon>Micromonosporales</taxon>
        <taxon>Micromonosporaceae</taxon>
        <taxon>Actinoplanes</taxon>
    </lineage>
</organism>
<accession>A0A2T0JWF3</accession>
<feature type="compositionally biased region" description="Low complexity" evidence="1">
    <location>
        <begin position="41"/>
        <end position="58"/>
    </location>
</feature>
<gene>
    <name evidence="2" type="ORF">CLV67_13069</name>
</gene>
<name>A0A2T0JWF3_9ACTN</name>
<dbReference type="AlphaFoldDB" id="A0A2T0JWF3"/>
<proteinExistence type="predicted"/>
<evidence type="ECO:0000313" key="3">
    <source>
        <dbReference type="Proteomes" id="UP000239415"/>
    </source>
</evidence>
<reference evidence="2 3" key="1">
    <citation type="submission" date="2018-03" db="EMBL/GenBank/DDBJ databases">
        <title>Genomic Encyclopedia of Archaeal and Bacterial Type Strains, Phase II (KMG-II): from individual species to whole genera.</title>
        <authorList>
            <person name="Goeker M."/>
        </authorList>
    </citation>
    <scope>NUCLEOTIDE SEQUENCE [LARGE SCALE GENOMIC DNA]</scope>
    <source>
        <strain evidence="2 3">DSM 43146</strain>
    </source>
</reference>
<evidence type="ECO:0000313" key="2">
    <source>
        <dbReference type="EMBL" id="PRX12044.1"/>
    </source>
</evidence>
<feature type="region of interest" description="Disordered" evidence="1">
    <location>
        <begin position="1"/>
        <end position="94"/>
    </location>
</feature>
<keyword evidence="3" id="KW-1185">Reference proteome</keyword>
<evidence type="ECO:0000256" key="1">
    <source>
        <dbReference type="SAM" id="MobiDB-lite"/>
    </source>
</evidence>
<sequence length="333" mass="37679">MSYNVPGRHAQPSWEDGAQPSPWGPAVNPQQYPPQDPYPPQQQSYPPQQPQEYQQPYPQQYPPQQPAWHQHATPQQPPPAPQWHQNQSGPSPEDRRWAYLRHSAGTSLRGINAIHVTRALERLHSRDQPLAPHGVTLFFITEAPSQHLGYQVLSASRWGYAGPEYDNLLAFLTGLNATAETFITQHEKVERIWDPRDPDYLMVNVGDIQRPPTPTRYVGIGMETLNTDTRQWYDVVPVLLSSGISSLQAMSYVPGEGAVRLVDGSEIRMVRDDNRRGRGNDLICNNPLDATQVYSTTQNVPDKLGVQLRQAWPAFLELEKTLRDHLNPAGQVW</sequence>
<dbReference type="Proteomes" id="UP000239415">
    <property type="component" value="Unassembled WGS sequence"/>
</dbReference>
<comment type="caution">
    <text evidence="2">The sequence shown here is derived from an EMBL/GenBank/DDBJ whole genome shotgun (WGS) entry which is preliminary data.</text>
</comment>
<dbReference type="EMBL" id="PVMZ01000030">
    <property type="protein sequence ID" value="PRX12044.1"/>
    <property type="molecule type" value="Genomic_DNA"/>
</dbReference>
<dbReference type="OrthoDB" id="3401971at2"/>
<feature type="compositionally biased region" description="Pro residues" evidence="1">
    <location>
        <begin position="31"/>
        <end position="40"/>
    </location>
</feature>